<organism evidence="2">
    <name type="scientific">uncultured Rubrobacteraceae bacterium</name>
    <dbReference type="NCBI Taxonomy" id="349277"/>
    <lineage>
        <taxon>Bacteria</taxon>
        <taxon>Bacillati</taxon>
        <taxon>Actinomycetota</taxon>
        <taxon>Rubrobacteria</taxon>
        <taxon>Rubrobacterales</taxon>
        <taxon>Rubrobacteraceae</taxon>
        <taxon>environmental samples</taxon>
    </lineage>
</organism>
<feature type="region of interest" description="Disordered" evidence="1">
    <location>
        <begin position="95"/>
        <end position="114"/>
    </location>
</feature>
<accession>A0A6J4S388</accession>
<feature type="compositionally biased region" description="Basic residues" evidence="1">
    <location>
        <begin position="45"/>
        <end position="67"/>
    </location>
</feature>
<feature type="compositionally biased region" description="Basic and acidic residues" evidence="1">
    <location>
        <begin position="131"/>
        <end position="143"/>
    </location>
</feature>
<feature type="compositionally biased region" description="Basic and acidic residues" evidence="1">
    <location>
        <begin position="23"/>
        <end position="34"/>
    </location>
</feature>
<dbReference type="GO" id="GO:0004347">
    <property type="term" value="F:glucose-6-phosphate isomerase activity"/>
    <property type="evidence" value="ECO:0007669"/>
    <property type="project" value="UniProtKB-EC"/>
</dbReference>
<feature type="region of interest" description="Disordered" evidence="1">
    <location>
        <begin position="1"/>
        <end position="79"/>
    </location>
</feature>
<dbReference type="AlphaFoldDB" id="A0A6J4S388"/>
<feature type="compositionally biased region" description="Basic residues" evidence="1">
    <location>
        <begin position="8"/>
        <end position="22"/>
    </location>
</feature>
<feature type="compositionally biased region" description="Basic residues" evidence="1">
    <location>
        <begin position="193"/>
        <end position="207"/>
    </location>
</feature>
<name>A0A6J4S388_9ACTN</name>
<feature type="compositionally biased region" description="Gly residues" evidence="1">
    <location>
        <begin position="171"/>
        <end position="180"/>
    </location>
</feature>
<dbReference type="EC" id="5.3.1.9" evidence="2"/>
<keyword evidence="2" id="KW-0413">Isomerase</keyword>
<feature type="compositionally biased region" description="Basic residues" evidence="1">
    <location>
        <begin position="144"/>
        <end position="156"/>
    </location>
</feature>
<protein>
    <submittedName>
        <fullName evidence="2">Glucose-6-phosphate isomerase</fullName>
        <ecNumber evidence="2">5.3.1.9</ecNumber>
    </submittedName>
</protein>
<feature type="compositionally biased region" description="Gly residues" evidence="1">
    <location>
        <begin position="68"/>
        <end position="77"/>
    </location>
</feature>
<dbReference type="EMBL" id="CADCVK010000298">
    <property type="protein sequence ID" value="CAA9488605.1"/>
    <property type="molecule type" value="Genomic_DNA"/>
</dbReference>
<feature type="compositionally biased region" description="Low complexity" evidence="1">
    <location>
        <begin position="99"/>
        <end position="111"/>
    </location>
</feature>
<proteinExistence type="predicted"/>
<evidence type="ECO:0000313" key="2">
    <source>
        <dbReference type="EMBL" id="CAA9488605.1"/>
    </source>
</evidence>
<gene>
    <name evidence="2" type="ORF">AVDCRST_MAG12-1959</name>
</gene>
<sequence length="207" mass="22289">GDGDRPRRAGPRHQPVRPTKRGGRQDPRPTDGRRVPGAGRAARDRSHRRRGRHNRLRPRRRRQRRGGVRGLSLGGHAGRLRCPAGLRRAFRGDHGGVAGAARGPARPAQAGDDGRLRASVPALHGAAPQGRRGERALRSDHCGRRTRRPHPRRGRRGGFLPLLRGAQRSPGTGGSPGAVGCGAARDPAAPGFRHNRRAGPARGVRRV</sequence>
<feature type="region of interest" description="Disordered" evidence="1">
    <location>
        <begin position="122"/>
        <end position="207"/>
    </location>
</feature>
<reference evidence="2" key="1">
    <citation type="submission" date="2020-02" db="EMBL/GenBank/DDBJ databases">
        <authorList>
            <person name="Meier V. D."/>
        </authorList>
    </citation>
    <scope>NUCLEOTIDE SEQUENCE</scope>
    <source>
        <strain evidence="2">AVDCRST_MAG12</strain>
    </source>
</reference>
<feature type="non-terminal residue" evidence="2">
    <location>
        <position position="1"/>
    </location>
</feature>
<feature type="non-terminal residue" evidence="2">
    <location>
        <position position="207"/>
    </location>
</feature>
<evidence type="ECO:0000256" key="1">
    <source>
        <dbReference type="SAM" id="MobiDB-lite"/>
    </source>
</evidence>